<feature type="chain" id="PRO_5045403732" description="Secreted protein" evidence="1">
    <location>
        <begin position="21"/>
        <end position="103"/>
    </location>
</feature>
<evidence type="ECO:0008006" key="4">
    <source>
        <dbReference type="Google" id="ProtNLM"/>
    </source>
</evidence>
<evidence type="ECO:0000313" key="3">
    <source>
        <dbReference type="Proteomes" id="UP001196980"/>
    </source>
</evidence>
<reference evidence="2 3" key="1">
    <citation type="journal article" date="2020" name="J Geophys Res Biogeosci">
        <title>Magnetotaxis as an Adaptation to Enable Bacterial Shuttling of Microbial Sulfur and Sulfur Cycling Across Aquatic Oxic#Anoxic Interfaces.</title>
        <authorList>
            <person name="Li J."/>
            <person name="Liu P."/>
            <person name="Wang J."/>
            <person name="Roberts A.P."/>
            <person name="Pan Y."/>
        </authorList>
    </citation>
    <scope>NUCLEOTIDE SEQUENCE [LARGE SCALE GENOMIC DNA]</scope>
    <source>
        <strain evidence="2 3">MYR-1_YQ</strain>
    </source>
</reference>
<sequence length="103" mass="11527">MRTVVVIVAFLLASVVVASAFNQSGVALDERINSIQREIDAKISNRQLTPKRAEHINIALSKIRDAKAMAIAAGRLTPQKVHKLNAALDKLEQRLDKPKRRYR</sequence>
<name>A0ABS6S3R2_9BACT</name>
<gene>
    <name evidence="2" type="ORF">HWQ67_16950</name>
</gene>
<keyword evidence="1" id="KW-0732">Signal</keyword>
<keyword evidence="3" id="KW-1185">Reference proteome</keyword>
<accession>A0ABS6S3R2</accession>
<dbReference type="RefSeq" id="WP_218253876.1">
    <property type="nucleotide sequence ID" value="NZ_JABXWD010000510.1"/>
</dbReference>
<protein>
    <recommendedName>
        <fullName evidence="4">Secreted protein</fullName>
    </recommendedName>
</protein>
<dbReference type="Proteomes" id="UP001196980">
    <property type="component" value="Unassembled WGS sequence"/>
</dbReference>
<evidence type="ECO:0000256" key="1">
    <source>
        <dbReference type="SAM" id="SignalP"/>
    </source>
</evidence>
<proteinExistence type="predicted"/>
<dbReference type="EMBL" id="JABXWD010000510">
    <property type="protein sequence ID" value="MBV6343267.1"/>
    <property type="molecule type" value="Genomic_DNA"/>
</dbReference>
<feature type="signal peptide" evidence="1">
    <location>
        <begin position="1"/>
        <end position="20"/>
    </location>
</feature>
<comment type="caution">
    <text evidence="2">The sequence shown here is derived from an EMBL/GenBank/DDBJ whole genome shotgun (WGS) entry which is preliminary data.</text>
</comment>
<organism evidence="2 3">
    <name type="scientific">Candidatus Magnetobacterium casense</name>
    <dbReference type="NCBI Taxonomy" id="1455061"/>
    <lineage>
        <taxon>Bacteria</taxon>
        <taxon>Pseudomonadati</taxon>
        <taxon>Nitrospirota</taxon>
        <taxon>Thermodesulfovibrionia</taxon>
        <taxon>Thermodesulfovibrionales</taxon>
        <taxon>Candidatus Magnetobacteriaceae</taxon>
        <taxon>Candidatus Magnetobacterium</taxon>
    </lineage>
</organism>
<evidence type="ECO:0000313" key="2">
    <source>
        <dbReference type="EMBL" id="MBV6343267.1"/>
    </source>
</evidence>